<dbReference type="RefSeq" id="WP_267541569.1">
    <property type="nucleotide sequence ID" value="NZ_JAPNKA010000001.1"/>
</dbReference>
<reference evidence="1 2" key="1">
    <citation type="submission" date="2022-11" db="EMBL/GenBank/DDBJ databases">
        <title>Minimal conservation of predation-associated metabolite biosynthetic gene clusters underscores biosynthetic potential of Myxococcota including descriptions for ten novel species: Archangium lansinium sp. nov., Myxococcus landrumus sp. nov., Nannocystis bai.</title>
        <authorList>
            <person name="Ahearne A."/>
            <person name="Stevens C."/>
            <person name="Phillips K."/>
        </authorList>
    </citation>
    <scope>NUCLEOTIDE SEQUENCE [LARGE SCALE GENOMIC DNA]</scope>
    <source>
        <strain evidence="1 2">MIWBW</strain>
    </source>
</reference>
<dbReference type="EMBL" id="JAPNKA010000001">
    <property type="protein sequence ID" value="MCY1083022.1"/>
    <property type="molecule type" value="Genomic_DNA"/>
</dbReference>
<comment type="caution">
    <text evidence="1">The sequence shown here is derived from an EMBL/GenBank/DDBJ whole genome shotgun (WGS) entry which is preliminary data.</text>
</comment>
<dbReference type="Proteomes" id="UP001207654">
    <property type="component" value="Unassembled WGS sequence"/>
</dbReference>
<accession>A0ABT4AMV8</accession>
<organism evidence="1 2">
    <name type="scientific">Archangium lansingense</name>
    <dbReference type="NCBI Taxonomy" id="2995310"/>
    <lineage>
        <taxon>Bacteria</taxon>
        <taxon>Pseudomonadati</taxon>
        <taxon>Myxococcota</taxon>
        <taxon>Myxococcia</taxon>
        <taxon>Myxococcales</taxon>
        <taxon>Cystobacterineae</taxon>
        <taxon>Archangiaceae</taxon>
        <taxon>Archangium</taxon>
    </lineage>
</organism>
<gene>
    <name evidence="1" type="ORF">OV287_52140</name>
</gene>
<keyword evidence="2" id="KW-1185">Reference proteome</keyword>
<name>A0ABT4AMV8_9BACT</name>
<proteinExistence type="predicted"/>
<sequence length="91" mass="9852">MVWAAREGGQSLRPHLLAALMTASMDGTHPLHAAARTTPELLERLDTLATVRDTSAAHARRRPAPPLTVEQRLSVISAVYEAVEALHGMHP</sequence>
<evidence type="ECO:0000313" key="1">
    <source>
        <dbReference type="EMBL" id="MCY1083022.1"/>
    </source>
</evidence>
<evidence type="ECO:0000313" key="2">
    <source>
        <dbReference type="Proteomes" id="UP001207654"/>
    </source>
</evidence>
<protein>
    <submittedName>
        <fullName evidence="1">Uncharacterized protein</fullName>
    </submittedName>
</protein>